<dbReference type="SUPFAM" id="SSF49329">
    <property type="entry name" value="Cu,Zn superoxide dismutase-like"/>
    <property type="match status" value="1"/>
</dbReference>
<evidence type="ECO:0000313" key="3">
    <source>
        <dbReference type="EMBL" id="WPA95609.1"/>
    </source>
</evidence>
<dbReference type="GeneID" id="35424017"/>
<feature type="compositionally biased region" description="Low complexity" evidence="1">
    <location>
        <begin position="180"/>
        <end position="193"/>
    </location>
</feature>
<evidence type="ECO:0008006" key="5">
    <source>
        <dbReference type="Google" id="ProtNLM"/>
    </source>
</evidence>
<organism evidence="3 4">
    <name type="scientific">Cercospora beticola</name>
    <name type="common">Sugarbeet leaf spot fungus</name>
    <dbReference type="NCBI Taxonomy" id="122368"/>
    <lineage>
        <taxon>Eukaryota</taxon>
        <taxon>Fungi</taxon>
        <taxon>Dikarya</taxon>
        <taxon>Ascomycota</taxon>
        <taxon>Pezizomycotina</taxon>
        <taxon>Dothideomycetes</taxon>
        <taxon>Dothideomycetidae</taxon>
        <taxon>Mycosphaerellales</taxon>
        <taxon>Mycosphaerellaceae</taxon>
        <taxon>Cercospora</taxon>
    </lineage>
</organism>
<evidence type="ECO:0000256" key="2">
    <source>
        <dbReference type="SAM" id="SignalP"/>
    </source>
</evidence>
<feature type="signal peptide" evidence="2">
    <location>
        <begin position="1"/>
        <end position="19"/>
    </location>
</feature>
<feature type="region of interest" description="Disordered" evidence="1">
    <location>
        <begin position="172"/>
        <end position="193"/>
    </location>
</feature>
<proteinExistence type="predicted"/>
<dbReference type="InterPro" id="IPR036423">
    <property type="entry name" value="SOD-like_Cu/Zn_dom_sf"/>
</dbReference>
<evidence type="ECO:0000256" key="1">
    <source>
        <dbReference type="SAM" id="MobiDB-lite"/>
    </source>
</evidence>
<name>A0ABZ0N7W7_CERBT</name>
<accession>A0ABZ0N7W7</accession>
<evidence type="ECO:0000313" key="4">
    <source>
        <dbReference type="Proteomes" id="UP001302367"/>
    </source>
</evidence>
<dbReference type="RefSeq" id="XP_023458583.2">
    <property type="nucleotide sequence ID" value="XM_023592836.2"/>
</dbReference>
<dbReference type="EMBL" id="CP134184">
    <property type="protein sequence ID" value="WPA95609.1"/>
    <property type="molecule type" value="Genomic_DNA"/>
</dbReference>
<protein>
    <recommendedName>
        <fullName evidence="5">Superoxide dismutase copper/zinc binding domain-containing protein</fullName>
    </recommendedName>
</protein>
<dbReference type="Proteomes" id="UP001302367">
    <property type="component" value="Chromosome 1"/>
</dbReference>
<keyword evidence="4" id="KW-1185">Reference proteome</keyword>
<keyword evidence="2" id="KW-0732">Signal</keyword>
<feature type="chain" id="PRO_5045938025" description="Superoxide dismutase copper/zinc binding domain-containing protein" evidence="2">
    <location>
        <begin position="20"/>
        <end position="284"/>
    </location>
</feature>
<gene>
    <name evidence="3" type="ORF">RHO25_000211</name>
</gene>
<reference evidence="3 4" key="1">
    <citation type="submission" date="2023-09" db="EMBL/GenBank/DDBJ databases">
        <title>Complete-Gapless Cercospora beticola genome.</title>
        <authorList>
            <person name="Wyatt N.A."/>
            <person name="Spanner R.E."/>
            <person name="Bolton M.D."/>
        </authorList>
    </citation>
    <scope>NUCLEOTIDE SEQUENCE [LARGE SCALE GENOMIC DNA]</scope>
    <source>
        <strain evidence="3">Cb09-40</strain>
    </source>
</reference>
<sequence>MKALRHLLASISTLQLALAVTPATEGNGLPQWLAKLPDSKSVTGNVTVSQGPGGNGVSVQAYFLGLPTEGGPFLYHIHEKPIGPDWNCSAAGPHLSPYTSDYPCTNTTHPETCEAGDLSGKHGNFTGPNFTARLATGTSGSSSAALPAAAPPANINTITITASEPYVQTITVSGDGGSGPAPKASSSSSTASANANVNTVTVTVVGQPVHTVTTHDSKTPLVAPAASTHRTSASTSYINNTVTVTAVAQTTQTVTASDTFAPLPVFSTLAGNASAGTATTTVTV</sequence>
<dbReference type="Gene3D" id="2.60.40.200">
    <property type="entry name" value="Superoxide dismutase, copper/zinc binding domain"/>
    <property type="match status" value="1"/>
</dbReference>